<comment type="caution">
    <text evidence="1">The sequence shown here is derived from an EMBL/GenBank/DDBJ whole genome shotgun (WGS) entry which is preliminary data.</text>
</comment>
<accession>A0A1Y5F4Q9</accession>
<dbReference type="Proteomes" id="UP000196531">
    <property type="component" value="Unassembled WGS sequence"/>
</dbReference>
<sequence>MKTLTLILILFMTSCTPSNEDTKADITPSPKMTKFLDKIEDCYTKNKELGDDLPQGNLAGSRKFNKYLKQQYKCKKMVQSFKTEFNLFPKCKFSYKMYSFECSTEPIKKKDKEKAPGTR</sequence>
<evidence type="ECO:0000313" key="2">
    <source>
        <dbReference type="Proteomes" id="UP000196531"/>
    </source>
</evidence>
<name>A0A1Y5F4Q9_9BACT</name>
<proteinExistence type="predicted"/>
<dbReference type="PROSITE" id="PS51257">
    <property type="entry name" value="PROKAR_LIPOPROTEIN"/>
    <property type="match status" value="1"/>
</dbReference>
<reference evidence="2" key="1">
    <citation type="journal article" date="2017" name="Proc. Natl. Acad. Sci. U.S.A.">
        <title>Simulation of Deepwater Horizon oil plume reveals substrate specialization within a complex community of hydrocarbon-degraders.</title>
        <authorList>
            <person name="Hu P."/>
            <person name="Dubinsky E.A."/>
            <person name="Probst A.J."/>
            <person name="Wang J."/>
            <person name="Sieber C.M.K."/>
            <person name="Tom L.M."/>
            <person name="Gardinali P."/>
            <person name="Banfield J.F."/>
            <person name="Atlas R.M."/>
            <person name="Andersen G.L."/>
        </authorList>
    </citation>
    <scope>NUCLEOTIDE SEQUENCE [LARGE SCALE GENOMIC DNA]</scope>
</reference>
<protein>
    <recommendedName>
        <fullName evidence="3">Lipoprotein</fullName>
    </recommendedName>
</protein>
<organism evidence="1 2">
    <name type="scientific">Halobacteriovorax marinus</name>
    <dbReference type="NCBI Taxonomy" id="97084"/>
    <lineage>
        <taxon>Bacteria</taxon>
        <taxon>Pseudomonadati</taxon>
        <taxon>Bdellovibrionota</taxon>
        <taxon>Bacteriovoracia</taxon>
        <taxon>Bacteriovoracales</taxon>
        <taxon>Halobacteriovoraceae</taxon>
        <taxon>Halobacteriovorax</taxon>
    </lineage>
</organism>
<evidence type="ECO:0008006" key="3">
    <source>
        <dbReference type="Google" id="ProtNLM"/>
    </source>
</evidence>
<dbReference type="AlphaFoldDB" id="A0A1Y5F4Q9"/>
<dbReference type="EMBL" id="MAAO01000007">
    <property type="protein sequence ID" value="OUR95642.1"/>
    <property type="molecule type" value="Genomic_DNA"/>
</dbReference>
<gene>
    <name evidence="1" type="ORF">A9Q84_14155</name>
</gene>
<evidence type="ECO:0000313" key="1">
    <source>
        <dbReference type="EMBL" id="OUR95642.1"/>
    </source>
</evidence>